<reference evidence="1 2" key="1">
    <citation type="submission" date="2019-05" db="EMBL/GenBank/DDBJ databases">
        <title>Complete genome sequence of Pseudomonas Pseudomonas resinovorans.</title>
        <authorList>
            <person name="Chen H.-P."/>
        </authorList>
    </citation>
    <scope>NUCLEOTIDE SEQUENCE [LARGE SCALE GENOMIC DNA]</scope>
    <source>
        <strain evidence="1 2">TCU-CK1</strain>
    </source>
</reference>
<accession>A0AAE6RA26</accession>
<dbReference type="Proteomes" id="UP000464593">
    <property type="component" value="Chromosome"/>
</dbReference>
<organism evidence="1 2">
    <name type="scientific">Pseudomonas monteilii</name>
    <dbReference type="NCBI Taxonomy" id="76759"/>
    <lineage>
        <taxon>Bacteria</taxon>
        <taxon>Pseudomonadati</taxon>
        <taxon>Pseudomonadota</taxon>
        <taxon>Gammaproteobacteria</taxon>
        <taxon>Pseudomonadales</taxon>
        <taxon>Pseudomonadaceae</taxon>
        <taxon>Pseudomonas</taxon>
    </lineage>
</organism>
<protein>
    <submittedName>
        <fullName evidence="1">USG protein</fullName>
    </submittedName>
</protein>
<name>A0AAE6RA26_9PSED</name>
<dbReference type="AlphaFoldDB" id="A0AAE6RA26"/>
<evidence type="ECO:0000313" key="2">
    <source>
        <dbReference type="Proteomes" id="UP000464593"/>
    </source>
</evidence>
<proteinExistence type="predicted"/>
<gene>
    <name evidence="1" type="ORF">TCK1_1877</name>
</gene>
<evidence type="ECO:0000313" key="1">
    <source>
        <dbReference type="EMBL" id="QHB27223.1"/>
    </source>
</evidence>
<dbReference type="EMBL" id="CP040324">
    <property type="protein sequence ID" value="QHB27223.1"/>
    <property type="molecule type" value="Genomic_DNA"/>
</dbReference>
<sequence length="58" mass="6485">MPFVRNRGRVIITNAYSPYKERAFLELGLRVFVLENRASGFLLVMNDAVARDAGLANA</sequence>